<dbReference type="PANTHER" id="PTHR43133">
    <property type="entry name" value="RNA POLYMERASE ECF-TYPE SIGMA FACTO"/>
    <property type="match status" value="1"/>
</dbReference>
<keyword evidence="4" id="KW-0804">Transcription</keyword>
<evidence type="ECO:0000256" key="3">
    <source>
        <dbReference type="ARBA" id="ARBA00023082"/>
    </source>
</evidence>
<dbReference type="InterPro" id="IPR013324">
    <property type="entry name" value="RNA_pol_sigma_r3/r4-like"/>
</dbReference>
<dbReference type="SUPFAM" id="SSF88659">
    <property type="entry name" value="Sigma3 and sigma4 domains of RNA polymerase sigma factors"/>
    <property type="match status" value="1"/>
</dbReference>
<dbReference type="InterPro" id="IPR013249">
    <property type="entry name" value="RNA_pol_sigma70_r4_t2"/>
</dbReference>
<dbReference type="Gene3D" id="1.10.1740.10">
    <property type="match status" value="1"/>
</dbReference>
<reference evidence="7 9" key="1">
    <citation type="submission" date="2016-10" db="EMBL/GenBank/DDBJ databases">
        <authorList>
            <person name="de Groot N.N."/>
        </authorList>
    </citation>
    <scope>NUCLEOTIDE SEQUENCE [LARGE SCALE GENOMIC DNA]</scope>
    <source>
        <strain evidence="7 9">WG14</strain>
    </source>
</reference>
<evidence type="ECO:0000313" key="7">
    <source>
        <dbReference type="EMBL" id="SDC03469.1"/>
    </source>
</evidence>
<dbReference type="EMBL" id="FMYV01000001">
    <property type="protein sequence ID" value="SDC03469.1"/>
    <property type="molecule type" value="Genomic_DNA"/>
</dbReference>
<evidence type="ECO:0000313" key="8">
    <source>
        <dbReference type="EMBL" id="TGG89143.1"/>
    </source>
</evidence>
<dbReference type="InterPro" id="IPR039425">
    <property type="entry name" value="RNA_pol_sigma-70-like"/>
</dbReference>
<dbReference type="EMBL" id="SRME01000001">
    <property type="protein sequence ID" value="TGG89143.1"/>
    <property type="molecule type" value="Genomic_DNA"/>
</dbReference>
<dbReference type="GO" id="GO:0006352">
    <property type="term" value="P:DNA-templated transcription initiation"/>
    <property type="evidence" value="ECO:0007669"/>
    <property type="project" value="InterPro"/>
</dbReference>
<dbReference type="PANTHER" id="PTHR43133:SF51">
    <property type="entry name" value="RNA POLYMERASE SIGMA FACTOR"/>
    <property type="match status" value="1"/>
</dbReference>
<dbReference type="InterPro" id="IPR013325">
    <property type="entry name" value="RNA_pol_sigma_r2"/>
</dbReference>
<reference evidence="8 10" key="2">
    <citation type="submission" date="2019-04" db="EMBL/GenBank/DDBJ databases">
        <title>Draft genome sequence data and analysis of a Fermenting Bacterium, Geotoga petraea strain HO-Geo1, isolated from heavy-oil petroleum reservoir in Russia.</title>
        <authorList>
            <person name="Grouzdev D.S."/>
            <person name="Semenova E.M."/>
            <person name="Sokolova D.S."/>
            <person name="Tourova T.P."/>
            <person name="Poltaraus A.B."/>
            <person name="Nazina T.N."/>
        </authorList>
    </citation>
    <scope>NUCLEOTIDE SEQUENCE [LARGE SCALE GENOMIC DNA]</scope>
    <source>
        <strain evidence="8 10">HO-Geo1</strain>
    </source>
</reference>
<dbReference type="Pfam" id="PF04542">
    <property type="entry name" value="Sigma70_r2"/>
    <property type="match status" value="1"/>
</dbReference>
<dbReference type="Proteomes" id="UP000199322">
    <property type="component" value="Unassembled WGS sequence"/>
</dbReference>
<gene>
    <name evidence="8" type="ORF">E4650_02830</name>
    <name evidence="7" type="ORF">SAMN04488588_0307</name>
</gene>
<dbReference type="InterPro" id="IPR014284">
    <property type="entry name" value="RNA_pol_sigma-70_dom"/>
</dbReference>
<evidence type="ECO:0000256" key="4">
    <source>
        <dbReference type="ARBA" id="ARBA00023163"/>
    </source>
</evidence>
<feature type="domain" description="RNA polymerase sigma-70 region 2" evidence="5">
    <location>
        <begin position="14"/>
        <end position="77"/>
    </location>
</feature>
<keyword evidence="9" id="KW-1185">Reference proteome</keyword>
<dbReference type="AlphaFoldDB" id="A0A1G6IA95"/>
<dbReference type="InterPro" id="IPR007627">
    <property type="entry name" value="RNA_pol_sigma70_r2"/>
</dbReference>
<dbReference type="GO" id="GO:0016987">
    <property type="term" value="F:sigma factor activity"/>
    <property type="evidence" value="ECO:0007669"/>
    <property type="project" value="UniProtKB-KW"/>
</dbReference>
<organism evidence="7 9">
    <name type="scientific">Geotoga petraea</name>
    <dbReference type="NCBI Taxonomy" id="28234"/>
    <lineage>
        <taxon>Bacteria</taxon>
        <taxon>Thermotogati</taxon>
        <taxon>Thermotogota</taxon>
        <taxon>Thermotogae</taxon>
        <taxon>Petrotogales</taxon>
        <taxon>Petrotogaceae</taxon>
        <taxon>Geotoga</taxon>
    </lineage>
</organism>
<proteinExistence type="inferred from homology"/>
<evidence type="ECO:0000256" key="1">
    <source>
        <dbReference type="ARBA" id="ARBA00010641"/>
    </source>
</evidence>
<accession>A0A1G6IA95</accession>
<comment type="similarity">
    <text evidence="1">Belongs to the sigma-70 factor family. ECF subfamily.</text>
</comment>
<evidence type="ECO:0000313" key="9">
    <source>
        <dbReference type="Proteomes" id="UP000199322"/>
    </source>
</evidence>
<dbReference type="OrthoDB" id="9784984at2"/>
<keyword evidence="2" id="KW-0805">Transcription regulation</keyword>
<evidence type="ECO:0000313" key="10">
    <source>
        <dbReference type="Proteomes" id="UP000297288"/>
    </source>
</evidence>
<protein>
    <submittedName>
        <fullName evidence="7">RNA polymerase, sigma-24 subunit, RpoE</fullName>
    </submittedName>
    <submittedName>
        <fullName evidence="8">Sigma-70 family RNA polymerase sigma factor</fullName>
    </submittedName>
</protein>
<name>A0A1G6IA95_9BACT</name>
<dbReference type="GO" id="GO:0003677">
    <property type="term" value="F:DNA binding"/>
    <property type="evidence" value="ECO:0007669"/>
    <property type="project" value="InterPro"/>
</dbReference>
<dbReference type="NCBIfam" id="TIGR02937">
    <property type="entry name" value="sigma70-ECF"/>
    <property type="match status" value="1"/>
</dbReference>
<dbReference type="RefSeq" id="WP_091402161.1">
    <property type="nucleotide sequence ID" value="NZ_FMYV01000001.1"/>
</dbReference>
<dbReference type="STRING" id="28234.SAMN04488588_0307"/>
<evidence type="ECO:0000259" key="5">
    <source>
        <dbReference type="Pfam" id="PF04542"/>
    </source>
</evidence>
<dbReference type="Proteomes" id="UP000297288">
    <property type="component" value="Unassembled WGS sequence"/>
</dbReference>
<dbReference type="Gene3D" id="1.10.10.10">
    <property type="entry name" value="Winged helix-like DNA-binding domain superfamily/Winged helix DNA-binding domain"/>
    <property type="match status" value="1"/>
</dbReference>
<dbReference type="CDD" id="cd06171">
    <property type="entry name" value="Sigma70_r4"/>
    <property type="match status" value="1"/>
</dbReference>
<evidence type="ECO:0000256" key="2">
    <source>
        <dbReference type="ARBA" id="ARBA00023015"/>
    </source>
</evidence>
<keyword evidence="3" id="KW-0731">Sigma factor</keyword>
<sequence length="175" mass="21064">MPEENKDSGLYKKIYNENYKYVRNILRKSINNNDLEDATQEVFLRIFKGLDNFKGNSKIQTWIYKITENVAIDFKKKYVKENKQNKKIAQHKIYKSYNFTKHIFDKMNYDQLLKYIDKLSPNDRIILKLREINNYDYKKISKLLNIPIGTVKSRIFYSRKKIKKMIESDNGGEEL</sequence>
<dbReference type="InterPro" id="IPR036388">
    <property type="entry name" value="WH-like_DNA-bd_sf"/>
</dbReference>
<dbReference type="Pfam" id="PF08281">
    <property type="entry name" value="Sigma70_r4_2"/>
    <property type="match status" value="1"/>
</dbReference>
<feature type="domain" description="RNA polymerase sigma factor 70 region 4 type 2" evidence="6">
    <location>
        <begin position="110"/>
        <end position="162"/>
    </location>
</feature>
<evidence type="ECO:0000259" key="6">
    <source>
        <dbReference type="Pfam" id="PF08281"/>
    </source>
</evidence>
<dbReference type="SUPFAM" id="SSF88946">
    <property type="entry name" value="Sigma2 domain of RNA polymerase sigma factors"/>
    <property type="match status" value="1"/>
</dbReference>